<reference evidence="3" key="1">
    <citation type="journal article" date="2019" name="Int. J. Syst. Evol. Microbiol.">
        <title>The Global Catalogue of Microorganisms (GCM) 10K type strain sequencing project: providing services to taxonomists for standard genome sequencing and annotation.</title>
        <authorList>
            <consortium name="The Broad Institute Genomics Platform"/>
            <consortium name="The Broad Institute Genome Sequencing Center for Infectious Disease"/>
            <person name="Wu L."/>
            <person name="Ma J."/>
        </authorList>
    </citation>
    <scope>NUCLEOTIDE SEQUENCE [LARGE SCALE GENOMIC DNA]</scope>
    <source>
        <strain evidence="3">NBRC 103632</strain>
    </source>
</reference>
<dbReference type="RefSeq" id="WP_380806171.1">
    <property type="nucleotide sequence ID" value="NZ_JBHSFZ010000058.1"/>
</dbReference>
<dbReference type="PANTHER" id="PTHR11014">
    <property type="entry name" value="PEPTIDASE M20 FAMILY MEMBER"/>
    <property type="match status" value="1"/>
</dbReference>
<name>A0ABV9F1E1_9SPHN</name>
<keyword evidence="3" id="KW-1185">Reference proteome</keyword>
<evidence type="ECO:0000313" key="3">
    <source>
        <dbReference type="Proteomes" id="UP001595957"/>
    </source>
</evidence>
<comment type="caution">
    <text evidence="2">The sequence shown here is derived from an EMBL/GenBank/DDBJ whole genome shotgun (WGS) entry which is preliminary data.</text>
</comment>
<dbReference type="InterPro" id="IPR017439">
    <property type="entry name" value="Amidohydrolase"/>
</dbReference>
<dbReference type="InterPro" id="IPR002933">
    <property type="entry name" value="Peptidase_M20"/>
</dbReference>
<dbReference type="Gene3D" id="3.40.630.10">
    <property type="entry name" value="Zn peptidases"/>
    <property type="match status" value="1"/>
</dbReference>
<organism evidence="2 3">
    <name type="scientific">Sphingobium tyrosinilyticum</name>
    <dbReference type="NCBI Taxonomy" id="2715436"/>
    <lineage>
        <taxon>Bacteria</taxon>
        <taxon>Pseudomonadati</taxon>
        <taxon>Pseudomonadota</taxon>
        <taxon>Alphaproteobacteria</taxon>
        <taxon>Sphingomonadales</taxon>
        <taxon>Sphingomonadaceae</taxon>
        <taxon>Sphingobium</taxon>
    </lineage>
</organism>
<dbReference type="PANTHER" id="PTHR11014:SF63">
    <property type="entry name" value="METALLOPEPTIDASE, PUTATIVE (AFU_ORTHOLOGUE AFUA_6G09600)-RELATED"/>
    <property type="match status" value="1"/>
</dbReference>
<dbReference type="EMBL" id="JBHSFZ010000058">
    <property type="protein sequence ID" value="MFC4595686.1"/>
    <property type="molecule type" value="Genomic_DNA"/>
</dbReference>
<proteinExistence type="predicted"/>
<dbReference type="SUPFAM" id="SSF53187">
    <property type="entry name" value="Zn-dependent exopeptidases"/>
    <property type="match status" value="1"/>
</dbReference>
<keyword evidence="1" id="KW-0378">Hydrolase</keyword>
<accession>A0ABV9F1E1</accession>
<dbReference type="Proteomes" id="UP001595957">
    <property type="component" value="Unassembled WGS sequence"/>
</dbReference>
<protein>
    <submittedName>
        <fullName evidence="2">M20/M25/M40 family metallo-hydrolase</fullName>
    </submittedName>
</protein>
<evidence type="ECO:0000313" key="2">
    <source>
        <dbReference type="EMBL" id="MFC4595686.1"/>
    </source>
</evidence>
<sequence length="132" mass="13922">MTERTGLPYASQARAMWQGLETSVAHSCGHDIHMAAWLGAARALAALRDQWHGTLLFVGQPAEETGGGAKAMLADEVIRRFGKPDFGFALHVGPMPAGMVFYSAGPMSSTSDAIDIVFHGRGGHGSAPSAYH</sequence>
<gene>
    <name evidence="2" type="ORF">ACFO3E_16110</name>
</gene>
<dbReference type="Pfam" id="PF01546">
    <property type="entry name" value="Peptidase_M20"/>
    <property type="match status" value="1"/>
</dbReference>
<evidence type="ECO:0000256" key="1">
    <source>
        <dbReference type="ARBA" id="ARBA00022801"/>
    </source>
</evidence>